<name>A0ACB7YR41_9ERIC</name>
<proteinExistence type="predicted"/>
<gene>
    <name evidence="1" type="ORF">Vadar_031225</name>
</gene>
<reference evidence="1 2" key="1">
    <citation type="journal article" date="2021" name="Hortic Res">
        <title>High-quality reference genome and annotation aids understanding of berry development for evergreen blueberry (Vaccinium darrowii).</title>
        <authorList>
            <person name="Yu J."/>
            <person name="Hulse-Kemp A.M."/>
            <person name="Babiker E."/>
            <person name="Staton M."/>
        </authorList>
    </citation>
    <scope>NUCLEOTIDE SEQUENCE [LARGE SCALE GENOMIC DNA]</scope>
    <source>
        <strain evidence="2">cv. NJ 8807/NJ 8810</strain>
        <tissue evidence="1">Young leaf</tissue>
    </source>
</reference>
<evidence type="ECO:0000313" key="1">
    <source>
        <dbReference type="EMBL" id="KAH7855978.1"/>
    </source>
</evidence>
<sequence>MLDIFLISARGDNIYVFDFKTEEDAGKIMKLGPWSFMGCLMVLRKWEAQKTLEELDFNLSPFWVQIQGLPLGFLNERSGKKIAEILGDVIAVEDPVGQGKLRKYIRVRVLIDISKPLKKGFFLKRTEEDDLWVKFKYERLSDFCYMCGKIGHMVNDCKEKGGNGNRNLEYDGSLRAESSWVDTIQAVDKGPEVMAHPNIREESSRSGIEKEAGGFSGDTCNTTHAKGVYGIEGQLIGTEKGITVAEGDAGADSGAGQVSSPVQGTSENETNLDANLTEEESSCFNNSLADSGRPKLPNVLLCGPSPLVSTKERPKESQVQYFVEEPDSPKRPSLSEDGLIECRPIVGRATKISSPRQTEVGLSQIFNRFLSLKRKSSEDGEAEVPSKRPNLQIERGDIPIGKEKTVGNAIQRGNKNGGGVRGRGRQKGGSIVKVTDRSLVEVQIIQSPDISLDSFDCDIVVEKVFSDDEPNSHGSSSRALVAGPKQPRLQW</sequence>
<dbReference type="Proteomes" id="UP000828048">
    <property type="component" value="Chromosome 11"/>
</dbReference>
<comment type="caution">
    <text evidence="1">The sequence shown here is derived from an EMBL/GenBank/DDBJ whole genome shotgun (WGS) entry which is preliminary data.</text>
</comment>
<organism evidence="1 2">
    <name type="scientific">Vaccinium darrowii</name>
    <dbReference type="NCBI Taxonomy" id="229202"/>
    <lineage>
        <taxon>Eukaryota</taxon>
        <taxon>Viridiplantae</taxon>
        <taxon>Streptophyta</taxon>
        <taxon>Embryophyta</taxon>
        <taxon>Tracheophyta</taxon>
        <taxon>Spermatophyta</taxon>
        <taxon>Magnoliopsida</taxon>
        <taxon>eudicotyledons</taxon>
        <taxon>Gunneridae</taxon>
        <taxon>Pentapetalae</taxon>
        <taxon>asterids</taxon>
        <taxon>Ericales</taxon>
        <taxon>Ericaceae</taxon>
        <taxon>Vaccinioideae</taxon>
        <taxon>Vaccinieae</taxon>
        <taxon>Vaccinium</taxon>
    </lineage>
</organism>
<dbReference type="EMBL" id="CM037161">
    <property type="protein sequence ID" value="KAH7855978.1"/>
    <property type="molecule type" value="Genomic_DNA"/>
</dbReference>
<accession>A0ACB7YR41</accession>
<evidence type="ECO:0000313" key="2">
    <source>
        <dbReference type="Proteomes" id="UP000828048"/>
    </source>
</evidence>
<keyword evidence="2" id="KW-1185">Reference proteome</keyword>
<protein>
    <submittedName>
        <fullName evidence="1">Uncharacterized protein</fullName>
    </submittedName>
</protein>